<keyword evidence="6 12" id="KW-0418">Kinase</keyword>
<dbReference type="InterPro" id="IPR050351">
    <property type="entry name" value="BphY/WalK/GraS-like"/>
</dbReference>
<evidence type="ECO:0000256" key="8">
    <source>
        <dbReference type="ARBA" id="ARBA00023136"/>
    </source>
</evidence>
<dbReference type="EMBL" id="JAAEEH010000002">
    <property type="protein sequence ID" value="NDL66419.1"/>
    <property type="molecule type" value="Genomic_DNA"/>
</dbReference>
<dbReference type="GO" id="GO:0004721">
    <property type="term" value="F:phosphoprotein phosphatase activity"/>
    <property type="evidence" value="ECO:0007669"/>
    <property type="project" value="TreeGrafter"/>
</dbReference>
<evidence type="ECO:0000256" key="9">
    <source>
        <dbReference type="SAM" id="Phobius"/>
    </source>
</evidence>
<keyword evidence="5" id="KW-0808">Transferase</keyword>
<dbReference type="CDD" id="cd00130">
    <property type="entry name" value="PAS"/>
    <property type="match status" value="1"/>
</dbReference>
<dbReference type="InterPro" id="IPR035965">
    <property type="entry name" value="PAS-like_dom_sf"/>
</dbReference>
<dbReference type="SMART" id="SM00387">
    <property type="entry name" value="HATPase_c"/>
    <property type="match status" value="1"/>
</dbReference>
<keyword evidence="9" id="KW-0812">Transmembrane</keyword>
<dbReference type="SMART" id="SM00304">
    <property type="entry name" value="HAMP"/>
    <property type="match status" value="1"/>
</dbReference>
<dbReference type="Pfam" id="PF00672">
    <property type="entry name" value="HAMP"/>
    <property type="match status" value="1"/>
</dbReference>
<evidence type="ECO:0000256" key="3">
    <source>
        <dbReference type="ARBA" id="ARBA00012438"/>
    </source>
</evidence>
<name>A0A7X5KLZ1_9FIRM</name>
<feature type="domain" description="Histidine kinase" evidence="10">
    <location>
        <begin position="372"/>
        <end position="590"/>
    </location>
</feature>
<dbReference type="PROSITE" id="PS50109">
    <property type="entry name" value="HIS_KIN"/>
    <property type="match status" value="1"/>
</dbReference>
<keyword evidence="9" id="KW-1133">Transmembrane helix</keyword>
<dbReference type="Proteomes" id="UP000461585">
    <property type="component" value="Unassembled WGS sequence"/>
</dbReference>
<dbReference type="Pfam" id="PF13188">
    <property type="entry name" value="PAS_8"/>
    <property type="match status" value="1"/>
</dbReference>
<dbReference type="GO" id="GO:0016036">
    <property type="term" value="P:cellular response to phosphate starvation"/>
    <property type="evidence" value="ECO:0007669"/>
    <property type="project" value="TreeGrafter"/>
</dbReference>
<evidence type="ECO:0000313" key="13">
    <source>
        <dbReference type="Proteomes" id="UP000461585"/>
    </source>
</evidence>
<dbReference type="InterPro" id="IPR036097">
    <property type="entry name" value="HisK_dim/P_sf"/>
</dbReference>
<keyword evidence="7" id="KW-0902">Two-component regulatory system</keyword>
<dbReference type="SUPFAM" id="SSF158472">
    <property type="entry name" value="HAMP domain-like"/>
    <property type="match status" value="1"/>
</dbReference>
<gene>
    <name evidence="12" type="ORF">GXN74_01480</name>
</gene>
<dbReference type="InterPro" id="IPR000014">
    <property type="entry name" value="PAS"/>
</dbReference>
<comment type="caution">
    <text evidence="12">The sequence shown here is derived from an EMBL/GenBank/DDBJ whole genome shotgun (WGS) entry which is preliminary data.</text>
</comment>
<dbReference type="Gene3D" id="6.10.340.10">
    <property type="match status" value="1"/>
</dbReference>
<dbReference type="Pfam" id="PF02518">
    <property type="entry name" value="HATPase_c"/>
    <property type="match status" value="1"/>
</dbReference>
<dbReference type="PRINTS" id="PR00344">
    <property type="entry name" value="BCTRLSENSOR"/>
</dbReference>
<dbReference type="FunFam" id="3.30.565.10:FF:000006">
    <property type="entry name" value="Sensor histidine kinase WalK"/>
    <property type="match status" value="1"/>
</dbReference>
<dbReference type="SMART" id="SM00388">
    <property type="entry name" value="HisKA"/>
    <property type="match status" value="1"/>
</dbReference>
<dbReference type="InterPro" id="IPR003660">
    <property type="entry name" value="HAMP_dom"/>
</dbReference>
<keyword evidence="13" id="KW-1185">Reference proteome</keyword>
<dbReference type="SUPFAM" id="SSF47384">
    <property type="entry name" value="Homodimeric domain of signal transducing histidine kinase"/>
    <property type="match status" value="1"/>
</dbReference>
<dbReference type="NCBIfam" id="TIGR00229">
    <property type="entry name" value="sensory_box"/>
    <property type="match status" value="1"/>
</dbReference>
<dbReference type="InterPro" id="IPR005467">
    <property type="entry name" value="His_kinase_dom"/>
</dbReference>
<evidence type="ECO:0000313" key="12">
    <source>
        <dbReference type="EMBL" id="NDL66419.1"/>
    </source>
</evidence>
<dbReference type="PANTHER" id="PTHR45453">
    <property type="entry name" value="PHOSPHATE REGULON SENSOR PROTEIN PHOR"/>
    <property type="match status" value="1"/>
</dbReference>
<dbReference type="CDD" id="cd00075">
    <property type="entry name" value="HATPase"/>
    <property type="match status" value="1"/>
</dbReference>
<evidence type="ECO:0000256" key="1">
    <source>
        <dbReference type="ARBA" id="ARBA00000085"/>
    </source>
</evidence>
<dbReference type="Gene3D" id="3.30.565.10">
    <property type="entry name" value="Histidine kinase-like ATPase, C-terminal domain"/>
    <property type="match status" value="1"/>
</dbReference>
<sequence length="592" mass="66843">MSKSIRWRLVMIYVLLVVIVMIASGSLIVWLTSSNEKQAIEEELRSSVANISIWIDTDKPVEEVKQDIQAVIQNAADYYSTKKVYLLDPEGNILYPFLENPQEYRFYTPQVMAAGVNRSLEAMDEVQLRGESTQYRGYAQPILLGEEVVYVIYVLAPVTAALQKLQDTLMVLLLSVVLAMAVSVVLGFVFSSFLTQPIIALTSKAREMALGNLNNPIAVHSDDEIGDLSKAFNTMASSLNEMLEQVSSEKSKLETVFHHMTDGILVFDREGRLAHSNPASEKMFQVQPTAGFREILGAHLGTDYPSIMEILEKPGQETAVVKYLVRLGETYLNLSFARYLDKNSQFKGIICVIQDITDHKKLEELQKEFVANVSHELRTPLTTIKSYAETLLDGALEDPETAKRFLEVINHEGDRMTTLVQDLLELSRLDNRNVRFSMGVLDLDRLIQENIDKYRIHAAKKLQVLEYQRPPGPTEILGDMNRIEQVLKNIVSNAVKYSPERTAIRLGLHLEKEWVVVRIQDNGIGIPEEDLPRVFERFYRVDKARSRSMGGTGLGLAIAKEIMEMHGGRIVVESVLGEGSSFRLYFPRTRVV</sequence>
<feature type="transmembrane region" description="Helical" evidence="9">
    <location>
        <begin position="12"/>
        <end position="31"/>
    </location>
</feature>
<dbReference type="RefSeq" id="WP_162369145.1">
    <property type="nucleotide sequence ID" value="NZ_JAAEEH010000002.1"/>
</dbReference>
<evidence type="ECO:0000259" key="10">
    <source>
        <dbReference type="PROSITE" id="PS50109"/>
    </source>
</evidence>
<evidence type="ECO:0000259" key="11">
    <source>
        <dbReference type="PROSITE" id="PS50885"/>
    </source>
</evidence>
<dbReference type="InterPro" id="IPR003594">
    <property type="entry name" value="HATPase_dom"/>
</dbReference>
<dbReference type="Gene3D" id="3.30.450.20">
    <property type="entry name" value="PAS domain"/>
    <property type="match status" value="1"/>
</dbReference>
<protein>
    <recommendedName>
        <fullName evidence="3">histidine kinase</fullName>
        <ecNumber evidence="3">2.7.13.3</ecNumber>
    </recommendedName>
</protein>
<accession>A0A7X5KLZ1</accession>
<evidence type="ECO:0000256" key="7">
    <source>
        <dbReference type="ARBA" id="ARBA00023012"/>
    </source>
</evidence>
<dbReference type="EC" id="2.7.13.3" evidence="3"/>
<dbReference type="PROSITE" id="PS50885">
    <property type="entry name" value="HAMP"/>
    <property type="match status" value="1"/>
</dbReference>
<dbReference type="InterPro" id="IPR036890">
    <property type="entry name" value="HATPase_C_sf"/>
</dbReference>
<keyword evidence="8 9" id="KW-0472">Membrane</keyword>
<dbReference type="FunFam" id="1.10.287.130:FF:000001">
    <property type="entry name" value="Two-component sensor histidine kinase"/>
    <property type="match status" value="1"/>
</dbReference>
<dbReference type="GO" id="GO:0000155">
    <property type="term" value="F:phosphorelay sensor kinase activity"/>
    <property type="evidence" value="ECO:0007669"/>
    <property type="project" value="InterPro"/>
</dbReference>
<feature type="transmembrane region" description="Helical" evidence="9">
    <location>
        <begin position="169"/>
        <end position="194"/>
    </location>
</feature>
<comment type="catalytic activity">
    <reaction evidence="1">
        <text>ATP + protein L-histidine = ADP + protein N-phospho-L-histidine.</text>
        <dbReference type="EC" id="2.7.13.3"/>
    </reaction>
</comment>
<dbReference type="AlphaFoldDB" id="A0A7X5KLZ1"/>
<dbReference type="CDD" id="cd06225">
    <property type="entry name" value="HAMP"/>
    <property type="match status" value="1"/>
</dbReference>
<dbReference type="GO" id="GO:0005886">
    <property type="term" value="C:plasma membrane"/>
    <property type="evidence" value="ECO:0007669"/>
    <property type="project" value="TreeGrafter"/>
</dbReference>
<dbReference type="Pfam" id="PF00512">
    <property type="entry name" value="HisKA"/>
    <property type="match status" value="1"/>
</dbReference>
<evidence type="ECO:0000256" key="2">
    <source>
        <dbReference type="ARBA" id="ARBA00004370"/>
    </source>
</evidence>
<comment type="subcellular location">
    <subcellularLocation>
        <location evidence="2">Membrane</location>
    </subcellularLocation>
</comment>
<evidence type="ECO:0000256" key="5">
    <source>
        <dbReference type="ARBA" id="ARBA00022679"/>
    </source>
</evidence>
<dbReference type="CDD" id="cd00082">
    <property type="entry name" value="HisKA"/>
    <property type="match status" value="1"/>
</dbReference>
<dbReference type="InterPro" id="IPR003661">
    <property type="entry name" value="HisK_dim/P_dom"/>
</dbReference>
<feature type="domain" description="HAMP" evidence="11">
    <location>
        <begin position="192"/>
        <end position="244"/>
    </location>
</feature>
<dbReference type="SUPFAM" id="SSF55785">
    <property type="entry name" value="PYP-like sensor domain (PAS domain)"/>
    <property type="match status" value="1"/>
</dbReference>
<dbReference type="PANTHER" id="PTHR45453:SF1">
    <property type="entry name" value="PHOSPHATE REGULON SENSOR PROTEIN PHOR"/>
    <property type="match status" value="1"/>
</dbReference>
<feature type="transmembrane region" description="Helical" evidence="9">
    <location>
        <begin position="142"/>
        <end position="162"/>
    </location>
</feature>
<keyword evidence="4" id="KW-0597">Phosphoprotein</keyword>
<evidence type="ECO:0000256" key="6">
    <source>
        <dbReference type="ARBA" id="ARBA00022777"/>
    </source>
</evidence>
<dbReference type="InterPro" id="IPR004358">
    <property type="entry name" value="Sig_transdc_His_kin-like_C"/>
</dbReference>
<organism evidence="12 13">
    <name type="scientific">Anaerotalea alkaliphila</name>
    <dbReference type="NCBI Taxonomy" id="2662126"/>
    <lineage>
        <taxon>Bacteria</taxon>
        <taxon>Bacillati</taxon>
        <taxon>Bacillota</taxon>
        <taxon>Clostridia</taxon>
        <taxon>Eubacteriales</taxon>
        <taxon>Anaerotalea</taxon>
    </lineage>
</organism>
<dbReference type="Gene3D" id="1.10.287.130">
    <property type="match status" value="1"/>
</dbReference>
<proteinExistence type="predicted"/>
<reference evidence="12 13" key="1">
    <citation type="submission" date="2020-01" db="EMBL/GenBank/DDBJ databases">
        <title>Anaeroalcalibacter tamaniensis gen. nov., sp. nov., moderately halophilic strictly anaerobic fermenter bacterium from mud volcano of Taman peninsula.</title>
        <authorList>
            <person name="Frolova A."/>
            <person name="Merkel A.Y."/>
            <person name="Slobodkin A.I."/>
        </authorList>
    </citation>
    <scope>NUCLEOTIDE SEQUENCE [LARGE SCALE GENOMIC DNA]</scope>
    <source>
        <strain evidence="12 13">F-3ap</strain>
    </source>
</reference>
<dbReference type="SUPFAM" id="SSF55874">
    <property type="entry name" value="ATPase domain of HSP90 chaperone/DNA topoisomerase II/histidine kinase"/>
    <property type="match status" value="1"/>
</dbReference>
<evidence type="ECO:0000256" key="4">
    <source>
        <dbReference type="ARBA" id="ARBA00022553"/>
    </source>
</evidence>